<evidence type="ECO:0000313" key="3">
    <source>
        <dbReference type="Proteomes" id="UP001633002"/>
    </source>
</evidence>
<dbReference type="Pfam" id="PF13960">
    <property type="entry name" value="DUF4218"/>
    <property type="match status" value="1"/>
</dbReference>
<evidence type="ECO:0000259" key="1">
    <source>
        <dbReference type="Pfam" id="PF13960"/>
    </source>
</evidence>
<reference evidence="2 3" key="1">
    <citation type="submission" date="2024-09" db="EMBL/GenBank/DDBJ databases">
        <title>Chromosome-scale assembly of Riccia sorocarpa.</title>
        <authorList>
            <person name="Paukszto L."/>
        </authorList>
    </citation>
    <scope>NUCLEOTIDE SEQUENCE [LARGE SCALE GENOMIC DNA]</scope>
    <source>
        <strain evidence="2">LP-2024</strain>
        <tissue evidence="2">Aerial parts of the thallus</tissue>
    </source>
</reference>
<dbReference type="EMBL" id="JBJQOH010000006">
    <property type="protein sequence ID" value="KAL3684587.1"/>
    <property type="molecule type" value="Genomic_DNA"/>
</dbReference>
<comment type="caution">
    <text evidence="2">The sequence shown here is derived from an EMBL/GenBank/DDBJ whole genome shotgun (WGS) entry which is preliminary data.</text>
</comment>
<dbReference type="InterPro" id="IPR025452">
    <property type="entry name" value="DUF4218"/>
</dbReference>
<dbReference type="PANTHER" id="PTHR48258">
    <property type="entry name" value="DUF4218 DOMAIN-CONTAINING PROTEIN-RELATED"/>
    <property type="match status" value="1"/>
</dbReference>
<feature type="domain" description="DUF4218" evidence="1">
    <location>
        <begin position="40"/>
        <end position="148"/>
    </location>
</feature>
<dbReference type="PANTHER" id="PTHR48258:SF8">
    <property type="entry name" value="DUF4216 DOMAIN-CONTAINING PROTEIN"/>
    <property type="match status" value="1"/>
</dbReference>
<sequence>MKSHDFHVFMQQLLLVCIKDILTPTLRQIVSRLSKIFPCICAKVWNPAELPRLKEEVATTLVLMETHLPQAFFDNMTHLRIHVMEELGICGHVHCRWMYQIERYLGKLKQYVRNRARPKWCMAECFRQDEAVGLASEYMGNFQPVKTRIWYADEEEGITGDDMKQWEFNEI</sequence>
<dbReference type="Proteomes" id="UP001633002">
    <property type="component" value="Unassembled WGS sequence"/>
</dbReference>
<dbReference type="AlphaFoldDB" id="A0ABD3GZA3"/>
<evidence type="ECO:0000313" key="2">
    <source>
        <dbReference type="EMBL" id="KAL3684587.1"/>
    </source>
</evidence>
<organism evidence="2 3">
    <name type="scientific">Riccia sorocarpa</name>
    <dbReference type="NCBI Taxonomy" id="122646"/>
    <lineage>
        <taxon>Eukaryota</taxon>
        <taxon>Viridiplantae</taxon>
        <taxon>Streptophyta</taxon>
        <taxon>Embryophyta</taxon>
        <taxon>Marchantiophyta</taxon>
        <taxon>Marchantiopsida</taxon>
        <taxon>Marchantiidae</taxon>
        <taxon>Marchantiales</taxon>
        <taxon>Ricciaceae</taxon>
        <taxon>Riccia</taxon>
    </lineage>
</organism>
<keyword evidence="3" id="KW-1185">Reference proteome</keyword>
<gene>
    <name evidence="2" type="ORF">R1sor_002609</name>
</gene>
<protein>
    <recommendedName>
        <fullName evidence="1">DUF4218 domain-containing protein</fullName>
    </recommendedName>
</protein>
<name>A0ABD3GZA3_9MARC</name>
<proteinExistence type="predicted"/>
<accession>A0ABD3GZA3</accession>